<dbReference type="Gene3D" id="1.20.1050.10">
    <property type="match status" value="1"/>
</dbReference>
<dbReference type="PROSITE" id="PS50404">
    <property type="entry name" value="GST_NTER"/>
    <property type="match status" value="1"/>
</dbReference>
<dbReference type="AlphaFoldDB" id="A0A6N6VF60"/>
<dbReference type="PANTHER" id="PTHR44051:SF8">
    <property type="entry name" value="GLUTATHIONE S-TRANSFERASE GSTA"/>
    <property type="match status" value="1"/>
</dbReference>
<dbReference type="InterPro" id="IPR010987">
    <property type="entry name" value="Glutathione-S-Trfase_C-like"/>
</dbReference>
<dbReference type="InterPro" id="IPR040079">
    <property type="entry name" value="Glutathione_S-Trfase"/>
</dbReference>
<reference evidence="4 5" key="1">
    <citation type="submission" date="2019-09" db="EMBL/GenBank/DDBJ databases">
        <title>Parvibaculum sedimenti sp. nov., isolated from sediment.</title>
        <authorList>
            <person name="Wang Y."/>
        </authorList>
    </citation>
    <scope>NUCLEOTIDE SEQUENCE [LARGE SCALE GENOMIC DNA]</scope>
    <source>
        <strain evidence="4 5">HXT-9</strain>
    </source>
</reference>
<dbReference type="PANTHER" id="PTHR44051">
    <property type="entry name" value="GLUTATHIONE S-TRANSFERASE-RELATED"/>
    <property type="match status" value="1"/>
</dbReference>
<evidence type="ECO:0000259" key="3">
    <source>
        <dbReference type="PROSITE" id="PS50405"/>
    </source>
</evidence>
<dbReference type="SUPFAM" id="SSF52833">
    <property type="entry name" value="Thioredoxin-like"/>
    <property type="match status" value="1"/>
</dbReference>
<dbReference type="SFLD" id="SFLDG00358">
    <property type="entry name" value="Main_(cytGST)"/>
    <property type="match status" value="1"/>
</dbReference>
<feature type="domain" description="GST N-terminal" evidence="2">
    <location>
        <begin position="1"/>
        <end position="81"/>
    </location>
</feature>
<sequence>MITLYEHPLSPYAQKVKIALREKGIDFALKVPGGIGAGGAAGEFIEANPRAEVPLLIDGEAHIFDSTIILEYIEDKWPTPPLLPHTPVERARVRTIEDVCDTHYEAINWGLGEISWFRRAEGELAETLRERAAEQTEKLHAWLERQLGKSDWFNGASFGWGDLSVAPYVNASIGFGNGPDEGSTLGRWLARARTRESVALTMKEASASIAGMEVVAGILDQGLFKREYRDHRLEWMVKSGGIEVVLKGIERNNIRFTEFE</sequence>
<gene>
    <name evidence="4" type="ORF">F2P47_15435</name>
</gene>
<protein>
    <submittedName>
        <fullName evidence="4">Glutathione S-transferase family protein</fullName>
    </submittedName>
</protein>
<organism evidence="4 5">
    <name type="scientific">Parvibaculum sedimenti</name>
    <dbReference type="NCBI Taxonomy" id="2608632"/>
    <lineage>
        <taxon>Bacteria</taxon>
        <taxon>Pseudomonadati</taxon>
        <taxon>Pseudomonadota</taxon>
        <taxon>Alphaproteobacteria</taxon>
        <taxon>Hyphomicrobiales</taxon>
        <taxon>Parvibaculaceae</taxon>
        <taxon>Parvibaculum</taxon>
    </lineage>
</organism>
<dbReference type="PROSITE" id="PS50405">
    <property type="entry name" value="GST_CTER"/>
    <property type="match status" value="1"/>
</dbReference>
<evidence type="ECO:0000313" key="5">
    <source>
        <dbReference type="Proteomes" id="UP000468901"/>
    </source>
</evidence>
<dbReference type="SFLD" id="SFLDS00019">
    <property type="entry name" value="Glutathione_Transferase_(cytos"/>
    <property type="match status" value="1"/>
</dbReference>
<dbReference type="RefSeq" id="WP_152217279.1">
    <property type="nucleotide sequence ID" value="NZ_JBAQYD010000165.1"/>
</dbReference>
<dbReference type="SUPFAM" id="SSF47616">
    <property type="entry name" value="GST C-terminal domain-like"/>
    <property type="match status" value="1"/>
</dbReference>
<keyword evidence="5" id="KW-1185">Reference proteome</keyword>
<dbReference type="Gene3D" id="3.40.30.10">
    <property type="entry name" value="Glutaredoxin"/>
    <property type="match status" value="1"/>
</dbReference>
<dbReference type="GO" id="GO:0016740">
    <property type="term" value="F:transferase activity"/>
    <property type="evidence" value="ECO:0007669"/>
    <property type="project" value="UniProtKB-KW"/>
</dbReference>
<feature type="coiled-coil region" evidence="1">
    <location>
        <begin position="117"/>
        <end position="145"/>
    </location>
</feature>
<dbReference type="InterPro" id="IPR004045">
    <property type="entry name" value="Glutathione_S-Trfase_N"/>
</dbReference>
<dbReference type="EMBL" id="WESC01000016">
    <property type="protein sequence ID" value="KAB7738828.1"/>
    <property type="molecule type" value="Genomic_DNA"/>
</dbReference>
<dbReference type="Pfam" id="PF13417">
    <property type="entry name" value="GST_N_3"/>
    <property type="match status" value="1"/>
</dbReference>
<keyword evidence="4" id="KW-0808">Transferase</keyword>
<dbReference type="InterPro" id="IPR036249">
    <property type="entry name" value="Thioredoxin-like_sf"/>
</dbReference>
<comment type="caution">
    <text evidence="4">The sequence shown here is derived from an EMBL/GenBank/DDBJ whole genome shotgun (WGS) entry which is preliminary data.</text>
</comment>
<proteinExistence type="predicted"/>
<dbReference type="InterPro" id="IPR036282">
    <property type="entry name" value="Glutathione-S-Trfase_C_sf"/>
</dbReference>
<evidence type="ECO:0000313" key="4">
    <source>
        <dbReference type="EMBL" id="KAB7738828.1"/>
    </source>
</evidence>
<accession>A0A6N6VF60</accession>
<evidence type="ECO:0000256" key="1">
    <source>
        <dbReference type="SAM" id="Coils"/>
    </source>
</evidence>
<feature type="domain" description="GST C-terminal" evidence="3">
    <location>
        <begin position="86"/>
        <end position="218"/>
    </location>
</feature>
<dbReference type="Proteomes" id="UP000468901">
    <property type="component" value="Unassembled WGS sequence"/>
</dbReference>
<keyword evidence="1" id="KW-0175">Coiled coil</keyword>
<name>A0A6N6VF60_9HYPH</name>
<dbReference type="CDD" id="cd00570">
    <property type="entry name" value="GST_N_family"/>
    <property type="match status" value="1"/>
</dbReference>
<evidence type="ECO:0000259" key="2">
    <source>
        <dbReference type="PROSITE" id="PS50404"/>
    </source>
</evidence>